<name>A0ABY2S3H5_9PSEU</name>
<dbReference type="PANTHER" id="PTHR21363">
    <property type="entry name" value="PREPHENATE DEHYDROGENASE"/>
    <property type="match status" value="1"/>
</dbReference>
<dbReference type="SUPFAM" id="SSF51735">
    <property type="entry name" value="NAD(P)-binding Rossmann-fold domains"/>
    <property type="match status" value="1"/>
</dbReference>
<gene>
    <name evidence="4" type="ORF">FCN18_18580</name>
</gene>
<dbReference type="InterPro" id="IPR036291">
    <property type="entry name" value="NAD(P)-bd_dom_sf"/>
</dbReference>
<keyword evidence="1" id="KW-0560">Oxidoreductase</keyword>
<dbReference type="EMBL" id="SWMS01000009">
    <property type="protein sequence ID" value="TKG70096.1"/>
    <property type="molecule type" value="Genomic_DNA"/>
</dbReference>
<evidence type="ECO:0000313" key="4">
    <source>
        <dbReference type="EMBL" id="TKG70096.1"/>
    </source>
</evidence>
<dbReference type="InterPro" id="IPR037161">
    <property type="entry name" value="Semialdehyde_DH-like_C"/>
</dbReference>
<evidence type="ECO:0000313" key="5">
    <source>
        <dbReference type="Proteomes" id="UP000309992"/>
    </source>
</evidence>
<evidence type="ECO:0000259" key="2">
    <source>
        <dbReference type="Pfam" id="PF03807"/>
    </source>
</evidence>
<dbReference type="InterPro" id="IPR031663">
    <property type="entry name" value="PGDH_C"/>
</dbReference>
<organism evidence="4 5">
    <name type="scientific">Prauserella endophytica</name>
    <dbReference type="NCBI Taxonomy" id="1592324"/>
    <lineage>
        <taxon>Bacteria</taxon>
        <taxon>Bacillati</taxon>
        <taxon>Actinomycetota</taxon>
        <taxon>Actinomycetes</taxon>
        <taxon>Pseudonocardiales</taxon>
        <taxon>Pseudonocardiaceae</taxon>
        <taxon>Prauserella</taxon>
        <taxon>Prauserella coralliicola group</taxon>
    </lineage>
</organism>
<dbReference type="Gene3D" id="1.10.3640.10">
    <property type="entry name" value="Semialdehyde dehydrogenase-like, C-terminal"/>
    <property type="match status" value="1"/>
</dbReference>
<feature type="domain" description="Phosphogluconate dehydrogenase (decarboxylating) C-terminal" evidence="3">
    <location>
        <begin position="121"/>
        <end position="274"/>
    </location>
</feature>
<dbReference type="InterPro" id="IPR028939">
    <property type="entry name" value="P5C_Rdtase_cat_N"/>
</dbReference>
<feature type="domain" description="Pyrroline-5-carboxylate reductase catalytic N-terminal" evidence="2">
    <location>
        <begin position="4"/>
        <end position="88"/>
    </location>
</feature>
<dbReference type="Proteomes" id="UP000309992">
    <property type="component" value="Unassembled WGS sequence"/>
</dbReference>
<accession>A0ABY2S3H5</accession>
<evidence type="ECO:0000256" key="1">
    <source>
        <dbReference type="ARBA" id="ARBA00023002"/>
    </source>
</evidence>
<keyword evidence="5" id="KW-1185">Reference proteome</keyword>
<dbReference type="Gene3D" id="3.40.50.720">
    <property type="entry name" value="NAD(P)-binding Rossmann-like Domain"/>
    <property type="match status" value="1"/>
</dbReference>
<evidence type="ECO:0000259" key="3">
    <source>
        <dbReference type="Pfam" id="PF16896"/>
    </source>
</evidence>
<dbReference type="RefSeq" id="WP_137095702.1">
    <property type="nucleotide sequence ID" value="NZ_SWMS01000009.1"/>
</dbReference>
<proteinExistence type="predicted"/>
<dbReference type="PANTHER" id="PTHR21363:SF0">
    <property type="entry name" value="PREPHENATE DEHYDROGENASE [NADP(+)]"/>
    <property type="match status" value="1"/>
</dbReference>
<dbReference type="Pfam" id="PF03807">
    <property type="entry name" value="F420_oxidored"/>
    <property type="match status" value="1"/>
</dbReference>
<protein>
    <submittedName>
        <fullName evidence="4">Oxidoreductase</fullName>
    </submittedName>
</protein>
<comment type="caution">
    <text evidence="4">The sequence shown here is derived from an EMBL/GenBank/DDBJ whole genome shotgun (WGS) entry which is preliminary data.</text>
</comment>
<reference evidence="4 5" key="1">
    <citation type="journal article" date="2015" name="Antonie Van Leeuwenhoek">
        <title>Prauserella endophytica sp. nov., an endophytic actinobacterium isolated from Tamarix taklamakanensis.</title>
        <authorList>
            <person name="Liu J.M."/>
            <person name="Habden X."/>
            <person name="Guo L."/>
            <person name="Tuo L."/>
            <person name="Jiang Z.K."/>
            <person name="Liu S.W."/>
            <person name="Liu X.F."/>
            <person name="Chen L."/>
            <person name="Li R.F."/>
            <person name="Zhang Y.Q."/>
            <person name="Sun C.H."/>
        </authorList>
    </citation>
    <scope>NUCLEOTIDE SEQUENCE [LARGE SCALE GENOMIC DNA]</scope>
    <source>
        <strain evidence="4 5">CGMCC 4.7182</strain>
    </source>
</reference>
<sequence>MTTVTVVGAGGKMGQRVSNNLAKSDYRVLYSENSPKGQELLRSQDRELADSAEAARESDVVILAVPDVVLGKVSEALVPELKPGAIVLTLDPAAAYAGLLHKRDDIEYAVAHPCHPSVFLERTTKEEYADTFGGIAAPQEVVAAFESDNETARKLADDVIRVMYAPVVDVHWVTVKQLAVLEPTLVETVACMVGSLLNEALHETVHTVGVPESAARAMLLGHVQVALTNTLRGSNPFSDACLIAMDYGRETIVKDDWKKIFDDSELDKVIARMLKIDAVKRS</sequence>
<dbReference type="InterPro" id="IPR050812">
    <property type="entry name" value="Preph/Arog_dehydrog"/>
</dbReference>
<dbReference type="Pfam" id="PF16896">
    <property type="entry name" value="PGDH_C"/>
    <property type="match status" value="1"/>
</dbReference>